<dbReference type="PANTHER" id="PTHR30055">
    <property type="entry name" value="HTH-TYPE TRANSCRIPTIONAL REGULATOR RUTR"/>
    <property type="match status" value="1"/>
</dbReference>
<evidence type="ECO:0000313" key="5">
    <source>
        <dbReference type="Proteomes" id="UP000281084"/>
    </source>
</evidence>
<dbReference type="SUPFAM" id="SSF48498">
    <property type="entry name" value="Tetracyclin repressor-like, C-terminal domain"/>
    <property type="match status" value="1"/>
</dbReference>
<dbReference type="InterPro" id="IPR009057">
    <property type="entry name" value="Homeodomain-like_sf"/>
</dbReference>
<evidence type="ECO:0000256" key="2">
    <source>
        <dbReference type="PROSITE-ProRule" id="PRU00335"/>
    </source>
</evidence>
<dbReference type="InterPro" id="IPR023772">
    <property type="entry name" value="DNA-bd_HTH_TetR-type_CS"/>
</dbReference>
<accession>A0A3A8FPE6</accession>
<dbReference type="InterPro" id="IPR036271">
    <property type="entry name" value="Tet_transcr_reg_TetR-rel_C_sf"/>
</dbReference>
<sequence length="207" mass="23823">MYEQDLLERVYSGKRALLKRQILAQALDCFLEQGIETTTIEQICERSGASVGAVYHHFKNKEGIVRALYLAALQDQSQQRIHALHDAQGIQQGIAVLIHSYIAWTVQHPQFARFLYTARSSFNTVTQADIEQQNQQRNQYLLLWIDQQLDRVVLEHIPYELLFSLVIGATESYCRAWLSGRVQSSPLQYQEQLARSAWDSIRQSDLG</sequence>
<organism evidence="4 5">
    <name type="scientific">Acinetobacter cumulans</name>
    <dbReference type="NCBI Taxonomy" id="2136182"/>
    <lineage>
        <taxon>Bacteria</taxon>
        <taxon>Pseudomonadati</taxon>
        <taxon>Pseudomonadota</taxon>
        <taxon>Gammaproteobacteria</taxon>
        <taxon>Moraxellales</taxon>
        <taxon>Moraxellaceae</taxon>
        <taxon>Acinetobacter</taxon>
    </lineage>
</organism>
<dbReference type="PANTHER" id="PTHR30055:SF187">
    <property type="entry name" value="TRANSCRIPTIONAL REGULATORY PROTEIN"/>
    <property type="match status" value="1"/>
</dbReference>
<dbReference type="Gene3D" id="1.10.357.10">
    <property type="entry name" value="Tetracycline Repressor, domain 2"/>
    <property type="match status" value="1"/>
</dbReference>
<feature type="domain" description="HTH tetR-type" evidence="3">
    <location>
        <begin position="16"/>
        <end position="76"/>
    </location>
</feature>
<dbReference type="PROSITE" id="PS50977">
    <property type="entry name" value="HTH_TETR_2"/>
    <property type="match status" value="1"/>
</dbReference>
<evidence type="ECO:0000259" key="3">
    <source>
        <dbReference type="PROSITE" id="PS50977"/>
    </source>
</evidence>
<evidence type="ECO:0000313" key="4">
    <source>
        <dbReference type="EMBL" id="RKG48867.1"/>
    </source>
</evidence>
<dbReference type="AlphaFoldDB" id="A0A3A8FPE6"/>
<dbReference type="SUPFAM" id="SSF46689">
    <property type="entry name" value="Homeodomain-like"/>
    <property type="match status" value="1"/>
</dbReference>
<name>A0A3A8FPE6_9GAMM</name>
<gene>
    <name evidence="4" type="ORF">D7V64_14550</name>
</gene>
<evidence type="ECO:0000256" key="1">
    <source>
        <dbReference type="ARBA" id="ARBA00023125"/>
    </source>
</evidence>
<dbReference type="PROSITE" id="PS01081">
    <property type="entry name" value="HTH_TETR_1"/>
    <property type="match status" value="1"/>
</dbReference>
<comment type="caution">
    <text evidence="4">The sequence shown here is derived from an EMBL/GenBank/DDBJ whole genome shotgun (WGS) entry which is preliminary data.</text>
</comment>
<dbReference type="GO" id="GO:0000976">
    <property type="term" value="F:transcription cis-regulatory region binding"/>
    <property type="evidence" value="ECO:0007669"/>
    <property type="project" value="TreeGrafter"/>
</dbReference>
<reference evidence="4 5" key="1">
    <citation type="submission" date="2018-09" db="EMBL/GenBank/DDBJ databases">
        <title>The draft genome of Acinetobacter spp. strains.</title>
        <authorList>
            <person name="Qin J."/>
            <person name="Feng Y."/>
            <person name="Zong Z."/>
        </authorList>
    </citation>
    <scope>NUCLEOTIDE SEQUENCE [LARGE SCALE GENOMIC DNA]</scope>
    <source>
        <strain evidence="4 5">WCHAc060002</strain>
    </source>
</reference>
<dbReference type="InterPro" id="IPR050109">
    <property type="entry name" value="HTH-type_TetR-like_transc_reg"/>
</dbReference>
<dbReference type="InterPro" id="IPR001647">
    <property type="entry name" value="HTH_TetR"/>
</dbReference>
<dbReference type="EMBL" id="RAXZ01000029">
    <property type="protein sequence ID" value="RKG48867.1"/>
    <property type="molecule type" value="Genomic_DNA"/>
</dbReference>
<dbReference type="GO" id="GO:0003700">
    <property type="term" value="F:DNA-binding transcription factor activity"/>
    <property type="evidence" value="ECO:0007669"/>
    <property type="project" value="TreeGrafter"/>
</dbReference>
<keyword evidence="1 2" id="KW-0238">DNA-binding</keyword>
<dbReference type="Pfam" id="PF00440">
    <property type="entry name" value="TetR_N"/>
    <property type="match status" value="1"/>
</dbReference>
<proteinExistence type="predicted"/>
<feature type="DNA-binding region" description="H-T-H motif" evidence="2">
    <location>
        <begin position="39"/>
        <end position="58"/>
    </location>
</feature>
<protein>
    <submittedName>
        <fullName evidence="4">TetR/AcrR family transcriptional regulator</fullName>
    </submittedName>
</protein>
<dbReference type="Proteomes" id="UP000281084">
    <property type="component" value="Unassembled WGS sequence"/>
</dbReference>
<dbReference type="PRINTS" id="PR00455">
    <property type="entry name" value="HTHTETR"/>
</dbReference>